<protein>
    <submittedName>
        <fullName evidence="1">Uncharacterized protein</fullName>
    </submittedName>
</protein>
<dbReference type="AlphaFoldDB" id="A0A0E0B8P3"/>
<sequence length="203" mass="22515">MRAGWVSRGQYLPRESLDTRRRVHARRRSMFAAAQRGGSSARSIQSPSLLRSDRKTRSDVDILLILVIRDCAYSVAAALRADLTSVPLPADYCGCIPELGEVWLKTWWNLQSLLDSRSISWISSVGNASGPFVVFPVRTIWSTHTPRVMVGEDGRHMLPIKRLPAEHGDGHDGLVEPDWNLCARAGCNEMFNGNAMCCCMSSA</sequence>
<proteinExistence type="predicted"/>
<dbReference type="Proteomes" id="UP000026961">
    <property type="component" value="Chromosome 10"/>
</dbReference>
<name>A0A0E0B8P3_9ORYZ</name>
<organism evidence="1">
    <name type="scientific">Oryza glumipatula</name>
    <dbReference type="NCBI Taxonomy" id="40148"/>
    <lineage>
        <taxon>Eukaryota</taxon>
        <taxon>Viridiplantae</taxon>
        <taxon>Streptophyta</taxon>
        <taxon>Embryophyta</taxon>
        <taxon>Tracheophyta</taxon>
        <taxon>Spermatophyta</taxon>
        <taxon>Magnoliopsida</taxon>
        <taxon>Liliopsida</taxon>
        <taxon>Poales</taxon>
        <taxon>Poaceae</taxon>
        <taxon>BOP clade</taxon>
        <taxon>Oryzoideae</taxon>
        <taxon>Oryzeae</taxon>
        <taxon>Oryzinae</taxon>
        <taxon>Oryza</taxon>
    </lineage>
</organism>
<dbReference type="HOGENOM" id="CLU_1350756_0_0_1"/>
<dbReference type="Gramene" id="OGLUM10G04780.1">
    <property type="protein sequence ID" value="OGLUM10G04780.1"/>
    <property type="gene ID" value="OGLUM10G04780"/>
</dbReference>
<evidence type="ECO:0000313" key="1">
    <source>
        <dbReference type="EnsemblPlants" id="OGLUM10G04780.1"/>
    </source>
</evidence>
<reference evidence="1" key="1">
    <citation type="submission" date="2015-04" db="UniProtKB">
        <authorList>
            <consortium name="EnsemblPlants"/>
        </authorList>
    </citation>
    <scope>IDENTIFICATION</scope>
</reference>
<evidence type="ECO:0000313" key="2">
    <source>
        <dbReference type="Proteomes" id="UP000026961"/>
    </source>
</evidence>
<reference evidence="1" key="2">
    <citation type="submission" date="2018-05" db="EMBL/GenBank/DDBJ databases">
        <title>OgluRS3 (Oryza glumaepatula Reference Sequence Version 3).</title>
        <authorList>
            <person name="Zhang J."/>
            <person name="Kudrna D."/>
            <person name="Lee S."/>
            <person name="Talag J."/>
            <person name="Welchert J."/>
            <person name="Wing R.A."/>
        </authorList>
    </citation>
    <scope>NUCLEOTIDE SEQUENCE [LARGE SCALE GENOMIC DNA]</scope>
</reference>
<keyword evidence="2" id="KW-1185">Reference proteome</keyword>
<accession>A0A0E0B8P3</accession>
<dbReference type="EnsemblPlants" id="OGLUM10G04780.1">
    <property type="protein sequence ID" value="OGLUM10G04780.1"/>
    <property type="gene ID" value="OGLUM10G04780"/>
</dbReference>